<dbReference type="Proteomes" id="UP000195557">
    <property type="component" value="Unassembled WGS sequence"/>
</dbReference>
<dbReference type="AlphaFoldDB" id="A0A1Y5I117"/>
<name>A0A1Y5I117_OSTTA</name>
<organism evidence="1">
    <name type="scientific">Ostreococcus tauri</name>
    <name type="common">Marine green alga</name>
    <dbReference type="NCBI Taxonomy" id="70448"/>
    <lineage>
        <taxon>Eukaryota</taxon>
        <taxon>Viridiplantae</taxon>
        <taxon>Chlorophyta</taxon>
        <taxon>Mamiellophyceae</taxon>
        <taxon>Mamiellales</taxon>
        <taxon>Bathycoccaceae</taxon>
        <taxon>Ostreococcus</taxon>
    </lineage>
</organism>
<proteinExistence type="predicted"/>
<accession>A0A1Y5I117</accession>
<gene>
    <name evidence="1" type="ORF">BE221DRAFT_64723</name>
</gene>
<dbReference type="EMBL" id="KZ155840">
    <property type="protein sequence ID" value="OUS41763.1"/>
    <property type="molecule type" value="Genomic_DNA"/>
</dbReference>
<protein>
    <submittedName>
        <fullName evidence="1">Uncharacterized protein</fullName>
    </submittedName>
</protein>
<reference evidence="1" key="1">
    <citation type="submission" date="2017-04" db="EMBL/GenBank/DDBJ databases">
        <title>Population genomics of picophytoplankton unveils novel chromosome hypervariability.</title>
        <authorList>
            <consortium name="DOE Joint Genome Institute"/>
            <person name="Blanc-Mathieu R."/>
            <person name="Krasovec M."/>
            <person name="Hebrard M."/>
            <person name="Yau S."/>
            <person name="Desgranges E."/>
            <person name="Martin J."/>
            <person name="Schackwitz W."/>
            <person name="Kuo A."/>
            <person name="Salin G."/>
            <person name="Donnadieu C."/>
            <person name="Desdevises Y."/>
            <person name="Sanchez-Ferandin S."/>
            <person name="Moreau H."/>
            <person name="Rivals E."/>
            <person name="Grigoriev I.V."/>
            <person name="Grimsley N."/>
            <person name="Eyre-Walker A."/>
            <person name="Piganeau G."/>
        </authorList>
    </citation>
    <scope>NUCLEOTIDE SEQUENCE [LARGE SCALE GENOMIC DNA]</scope>
    <source>
        <strain evidence="1">RCC 1115</strain>
    </source>
</reference>
<evidence type="ECO:0000313" key="1">
    <source>
        <dbReference type="EMBL" id="OUS41763.1"/>
    </source>
</evidence>
<sequence>MWTGHGQNATPSTLNNTFRFHTFTGGNCFLKSCCTTCRTDAQMAMGMIAHSAAYQPKAKTRNSCLRSRLSVSQ</sequence>